<comment type="caution">
    <text evidence="1">The sequence shown here is derived from an EMBL/GenBank/DDBJ whole genome shotgun (WGS) entry which is preliminary data.</text>
</comment>
<keyword evidence="2" id="KW-1185">Reference proteome</keyword>
<dbReference type="EMBL" id="JAAOLX010000008">
    <property type="protein sequence ID" value="NHQ87739.1"/>
    <property type="molecule type" value="Genomic_DNA"/>
</dbReference>
<organism evidence="1 2">
    <name type="scientific">Iodobacter violaceini</name>
    <dbReference type="NCBI Taxonomy" id="3044271"/>
    <lineage>
        <taxon>Bacteria</taxon>
        <taxon>Pseudomonadati</taxon>
        <taxon>Pseudomonadota</taxon>
        <taxon>Betaproteobacteria</taxon>
        <taxon>Neisseriales</taxon>
        <taxon>Chitinibacteraceae</taxon>
        <taxon>Iodobacter</taxon>
    </lineage>
</organism>
<dbReference type="Proteomes" id="UP000712570">
    <property type="component" value="Unassembled WGS sequence"/>
</dbReference>
<gene>
    <name evidence="1" type="ORF">HA050_16600</name>
</gene>
<sequence>MRFALESDNHPDYHSVMKTKTPCIEKQNADWDHFFSALQNELDSANTPRRDRIDVIRVALWFLLIKNYLGVPTAYAIEKKVDPKAFRRKEETGDLNHKNLWSTYRIGQHVPRKKIVAQANKQVPQSAVLLNNVLWEAIRGKKPIGKLWSNGLAQFAPEILRVVVALDHLGQTTGEMPAHIKHSQLKRLERQGGIDALTCLTLLLRGAVERGDQSTAFAIAQSLYSVLLVVCTQSPFYYLCNEVFKLFKIYVFSLLRNEHCSFDFDDFNFNQKVEMLIYHYHKLKGSSTVEAKPIDVMRSMYKVINGDHGIYLLIFYTPPLRFPSLESI</sequence>
<proteinExistence type="predicted"/>
<accession>A0ABX0L0C7</accession>
<dbReference type="RefSeq" id="WP_166828536.1">
    <property type="nucleotide sequence ID" value="NZ_JAAOLX010000008.1"/>
</dbReference>
<reference evidence="1 2" key="1">
    <citation type="submission" date="2020-03" db="EMBL/GenBank/DDBJ databases">
        <title>Draft genome sequence of environmentally isolated violet-colored cultures.</title>
        <authorList>
            <person name="Wilson H.S."/>
        </authorList>
    </citation>
    <scope>NUCLEOTIDE SEQUENCE [LARGE SCALE GENOMIC DNA]</scope>
    <source>
        <strain evidence="1 2">HSC-16F04</strain>
    </source>
</reference>
<protein>
    <submittedName>
        <fullName evidence="1">Uncharacterized protein</fullName>
    </submittedName>
</protein>
<name>A0ABX0L0C7_9NEIS</name>
<evidence type="ECO:0000313" key="2">
    <source>
        <dbReference type="Proteomes" id="UP000712570"/>
    </source>
</evidence>
<evidence type="ECO:0000313" key="1">
    <source>
        <dbReference type="EMBL" id="NHQ87739.1"/>
    </source>
</evidence>